<dbReference type="SUPFAM" id="SSF54160">
    <property type="entry name" value="Chromo domain-like"/>
    <property type="match status" value="2"/>
</dbReference>
<feature type="region of interest" description="Disordered" evidence="10">
    <location>
        <begin position="300"/>
        <end position="334"/>
    </location>
</feature>
<keyword evidence="9" id="KW-0539">Nucleus</keyword>
<feature type="compositionally biased region" description="Low complexity" evidence="10">
    <location>
        <begin position="1454"/>
        <end position="1464"/>
    </location>
</feature>
<dbReference type="GO" id="GO:0016887">
    <property type="term" value="F:ATP hydrolysis activity"/>
    <property type="evidence" value="ECO:0007669"/>
    <property type="project" value="TreeGrafter"/>
</dbReference>
<feature type="region of interest" description="Disordered" evidence="10">
    <location>
        <begin position="1429"/>
        <end position="1527"/>
    </location>
</feature>
<evidence type="ECO:0000256" key="10">
    <source>
        <dbReference type="SAM" id="MobiDB-lite"/>
    </source>
</evidence>
<proteinExistence type="inferred from homology"/>
<dbReference type="Pfam" id="PF00176">
    <property type="entry name" value="SNF2-rel_dom"/>
    <property type="match status" value="1"/>
</dbReference>
<dbReference type="InterPro" id="IPR016197">
    <property type="entry name" value="Chromo-like_dom_sf"/>
</dbReference>
<feature type="compositionally biased region" description="Acidic residues" evidence="10">
    <location>
        <begin position="164"/>
        <end position="185"/>
    </location>
</feature>
<dbReference type="GO" id="GO:0000785">
    <property type="term" value="C:chromatin"/>
    <property type="evidence" value="ECO:0007669"/>
    <property type="project" value="TreeGrafter"/>
</dbReference>
<comment type="subcellular location">
    <subcellularLocation>
        <location evidence="1">Nucleus</location>
    </subcellularLocation>
</comment>
<dbReference type="Gene3D" id="3.40.50.10810">
    <property type="entry name" value="Tandem AAA-ATPase domain"/>
    <property type="match status" value="1"/>
</dbReference>
<dbReference type="PANTHER" id="PTHR45623">
    <property type="entry name" value="CHROMODOMAIN-HELICASE-DNA-BINDING PROTEIN 3-RELATED-RELATED"/>
    <property type="match status" value="1"/>
</dbReference>
<dbReference type="InterPro" id="IPR025260">
    <property type="entry name" value="CHD1-like_C"/>
</dbReference>
<evidence type="ECO:0000259" key="13">
    <source>
        <dbReference type="PROSITE" id="PS51194"/>
    </source>
</evidence>
<evidence type="ECO:0000256" key="2">
    <source>
        <dbReference type="ARBA" id="ARBA00007025"/>
    </source>
</evidence>
<dbReference type="GO" id="GO:0005524">
    <property type="term" value="F:ATP binding"/>
    <property type="evidence" value="ECO:0007669"/>
    <property type="project" value="UniProtKB-KW"/>
</dbReference>
<dbReference type="Pfam" id="PF00271">
    <property type="entry name" value="Helicase_C"/>
    <property type="match status" value="1"/>
</dbReference>
<dbReference type="Pfam" id="PF23588">
    <property type="entry name" value="HTH_CHD1_Hrp3"/>
    <property type="match status" value="1"/>
</dbReference>
<evidence type="ECO:0000259" key="11">
    <source>
        <dbReference type="PROSITE" id="PS50013"/>
    </source>
</evidence>
<dbReference type="SUPFAM" id="SSF52540">
    <property type="entry name" value="P-loop containing nucleoside triphosphate hydrolases"/>
    <property type="match status" value="2"/>
</dbReference>
<feature type="compositionally biased region" description="Basic and acidic residues" evidence="10">
    <location>
        <begin position="194"/>
        <end position="222"/>
    </location>
</feature>
<dbReference type="FunFam" id="3.40.50.300:FF:000130">
    <property type="entry name" value="Chromodomain-helicase-DNA-binding protein 2 isoform 1"/>
    <property type="match status" value="1"/>
</dbReference>
<dbReference type="InterPro" id="IPR027417">
    <property type="entry name" value="P-loop_NTPase"/>
</dbReference>
<dbReference type="PROSITE" id="PS50013">
    <property type="entry name" value="CHROMO_2"/>
    <property type="match status" value="2"/>
</dbReference>
<keyword evidence="7" id="KW-0067">ATP-binding</keyword>
<evidence type="ECO:0000256" key="6">
    <source>
        <dbReference type="ARBA" id="ARBA00022801"/>
    </source>
</evidence>
<feature type="compositionally biased region" description="Low complexity" evidence="10">
    <location>
        <begin position="1482"/>
        <end position="1491"/>
    </location>
</feature>
<gene>
    <name evidence="14" type="primary">hrp3</name>
    <name evidence="14" type="ORF">LAWI1_G005319</name>
</gene>
<dbReference type="GO" id="GO:0004386">
    <property type="term" value="F:helicase activity"/>
    <property type="evidence" value="ECO:0007669"/>
    <property type="project" value="UniProtKB-KW"/>
</dbReference>
<dbReference type="Gene3D" id="6.10.140.1440">
    <property type="match status" value="1"/>
</dbReference>
<dbReference type="PANTHER" id="PTHR45623:SF14">
    <property type="entry name" value="CHROMODOMAIN-HELICASE-DNA-BINDING PROTEIN 1"/>
    <property type="match status" value="1"/>
</dbReference>
<evidence type="ECO:0000256" key="5">
    <source>
        <dbReference type="ARBA" id="ARBA00022741"/>
    </source>
</evidence>
<comment type="similarity">
    <text evidence="2">Belongs to the SNF2/RAD54 helicase family.</text>
</comment>
<dbReference type="GO" id="GO:0034728">
    <property type="term" value="P:nucleosome organization"/>
    <property type="evidence" value="ECO:0007669"/>
    <property type="project" value="TreeGrafter"/>
</dbReference>
<dbReference type="GO" id="GO:0005634">
    <property type="term" value="C:nucleus"/>
    <property type="evidence" value="ECO:0007669"/>
    <property type="project" value="UniProtKB-SubCell"/>
</dbReference>
<keyword evidence="14" id="KW-0347">Helicase</keyword>
<keyword evidence="15" id="KW-1185">Reference proteome</keyword>
<evidence type="ECO:0000256" key="7">
    <source>
        <dbReference type="ARBA" id="ARBA00022840"/>
    </source>
</evidence>
<dbReference type="GO" id="GO:0003677">
    <property type="term" value="F:DNA binding"/>
    <property type="evidence" value="ECO:0007669"/>
    <property type="project" value="UniProtKB-KW"/>
</dbReference>
<dbReference type="InterPro" id="IPR049730">
    <property type="entry name" value="SNF2/RAD54-like_C"/>
</dbReference>
<evidence type="ECO:0000256" key="9">
    <source>
        <dbReference type="ARBA" id="ARBA00023242"/>
    </source>
</evidence>
<dbReference type="Pfam" id="PF00385">
    <property type="entry name" value="Chromo"/>
    <property type="match status" value="2"/>
</dbReference>
<dbReference type="EMBL" id="QGML01000997">
    <property type="protein sequence ID" value="TVY90055.1"/>
    <property type="molecule type" value="Genomic_DNA"/>
</dbReference>
<dbReference type="SMART" id="SM00487">
    <property type="entry name" value="DEXDc"/>
    <property type="match status" value="1"/>
</dbReference>
<evidence type="ECO:0000259" key="12">
    <source>
        <dbReference type="PROSITE" id="PS51192"/>
    </source>
</evidence>
<feature type="domain" description="Helicase C-terminal" evidence="13">
    <location>
        <begin position="885"/>
        <end position="1043"/>
    </location>
</feature>
<keyword evidence="8" id="KW-0238">DNA-binding</keyword>
<feature type="domain" description="Helicase ATP-binding" evidence="12">
    <location>
        <begin position="583"/>
        <end position="754"/>
    </location>
</feature>
<dbReference type="PROSITE" id="PS51192">
    <property type="entry name" value="HELICASE_ATP_BIND_1"/>
    <property type="match status" value="1"/>
</dbReference>
<dbReference type="Pfam" id="PF18196">
    <property type="entry name" value="Cdh1_DBD_1"/>
    <property type="match status" value="1"/>
</dbReference>
<dbReference type="SMART" id="SM00298">
    <property type="entry name" value="CHROMO"/>
    <property type="match status" value="2"/>
</dbReference>
<dbReference type="Proteomes" id="UP000315522">
    <property type="component" value="Unassembled WGS sequence"/>
</dbReference>
<dbReference type="Gene3D" id="1.10.10.60">
    <property type="entry name" value="Homeodomain-like"/>
    <property type="match status" value="1"/>
</dbReference>
<feature type="compositionally biased region" description="Low complexity" evidence="10">
    <location>
        <begin position="97"/>
        <end position="109"/>
    </location>
</feature>
<evidence type="ECO:0000256" key="1">
    <source>
        <dbReference type="ARBA" id="ARBA00004123"/>
    </source>
</evidence>
<dbReference type="CDD" id="cd18793">
    <property type="entry name" value="SF2_C_SNF"/>
    <property type="match status" value="1"/>
</dbReference>
<feature type="compositionally biased region" description="Basic and acidic residues" evidence="10">
    <location>
        <begin position="1471"/>
        <end position="1480"/>
    </location>
</feature>
<feature type="compositionally biased region" description="Basic and acidic residues" evidence="10">
    <location>
        <begin position="1515"/>
        <end position="1527"/>
    </location>
</feature>
<evidence type="ECO:0000256" key="3">
    <source>
        <dbReference type="ARBA" id="ARBA00011353"/>
    </source>
</evidence>
<dbReference type="CDD" id="cd18659">
    <property type="entry name" value="CD2_tandem"/>
    <property type="match status" value="1"/>
</dbReference>
<feature type="domain" description="Chromo" evidence="11">
    <location>
        <begin position="485"/>
        <end position="545"/>
    </location>
</feature>
<dbReference type="InterPro" id="IPR041150">
    <property type="entry name" value="Cdh1_DBD"/>
</dbReference>
<sequence length="1656" mass="187869">MASWEMLTQFSDGPATSFTACPAPTVINGPGSIISPVNKLPSTASKCAASQDVGGIRIACFFYGWSGGSEKFWRHKELEAILFKLLTSSSPAPPSTAPLLDASPALPLSNGHTSPLENSILTNDDAPYDSESDLSEVAIPIIDEPSPATSSNHEAEFGAHATDDSDSDPADVQDASDDADFDMEDSPAPAVTNGEREDRSTSTDSRRPAKRKLGLEDEHIKANPELYGLRRSGRPVQQRSIIESDDENDDSDSDIIPTHRTKRRKQERSRPSRPLALLHVVTMVANGSFIASKRETPILRSASHSDSDDSDTYGGARAKTLTKKNRRRQLESGNLAPIYQEKRWNSRRAAQVTAGAYQESGEEFEEDSDAVTPSYWAPEVEDNTPYVDLVIKHRLKDGVDITKEELGRDDFEYYIKWQDKSHYHATWETIESLAGMKGVRRLENYYRKTILDDIFMLRGEDIPIEEKEKWMLDKERDADALLDYTKVDRVIGTREGDEETEYYVKWKSLYYENCTWESASLVSELAQDAIDRFLDRSSRSLASDNKESNPNTRSAHVPIREQPSYVMNGQLRDFQITGLNFLAYNWTKNKNVILADEMGLGKTVQTVAFMNWLRHDRRQQGPFIVVVPLSTIPAWGDTFDHWAPDLNYVTYSGKEASRKIIRDYELLVDNNVKRPKFNVLLTTYEFILADAAFLSQIKWQFMGVDEAHRLKNRESQLYQKLLDFKAPSRLLITGTPVQNTLGELSALMDFLMPGELDIEEDMDLTADAAGDKIAALTNKIQPYILRRTKQKVENDLPPKSEKIIRVELSDVQLDYYKNILTRNYAALNEGSKGQKQSLLNIMMELKKASNHPYMFPNAEEKILKGSERREDQLKGLIASSGKMMLLDQLLTKLRKDNHRVLIFSQMVKMLDILGDYLQLRGYQFQRLDGTIAAGPRRMAIDHFNADGSNDFCFLLSTRAGGLGINLMTADTVIIFDSDWNPQADLQAMARAHRIGQKKPVSIYRLVSKETVEEEVLERARNKLMLEFITIQRGVTDREKKELREKAVKAGKIDDPKSSDDISRILKRRGQKMFEQSGNQKKLEELNIDSVLENAEEHMTEVPEGMDADGGEDFLKSFEYTDVKIDLAWDDIIPKDQLDGIKAEEEKRAHDEYLKKVVEENAPRKAAVKNTAEYEREQRLAKKRERDQAKQEELDEKREAQANRADPKRELNEKEARNLFRAFLRYGSLEERGEELIKDARLVGRDIEVLRAAIKAITDESDRRLKEDAERIEAMERESNKPLTKKDKKAVLFDFLGVKRLNAETVMERPGEMRMLKEIIAKVSDFRNVRVAEASKAAHYSCEWGAREDGMLLVGIHRHGYGAWVQIRDDEDLGLKEKFFLEEHRVDKKEERNKGDEKVAKAPGAVHLVRRADYLLSVLKAKHLNNEAAKRAVENHHRNNKKQDRTNGHRRPEAARASVSASPAPQSKKTHRQPESRDRAHSQSHAHGGSSSKPDLKRKHSAPDDERQRHSKHRKSEGSHSKLRHELDPVMKHVFRPVKDNLKSITTTTKERIKSQKERASILKTELVIIGEFIVSQLEDTPAMEKDSLRPRFWDHVAAFWPGIDAPPSGAQLEGMYKKLTASKSVDGAATERKATKSGDSAAVERKPIKNGVGSLP</sequence>
<dbReference type="InterPro" id="IPR038718">
    <property type="entry name" value="SNF2-like_sf"/>
</dbReference>
<keyword evidence="4" id="KW-0677">Repeat</keyword>
<dbReference type="Gene3D" id="2.40.50.40">
    <property type="match status" value="2"/>
</dbReference>
<reference evidence="14 15" key="1">
    <citation type="submission" date="2018-05" db="EMBL/GenBank/DDBJ databases">
        <title>Genome sequencing and assembly of the regulated plant pathogen Lachnellula willkommii and related sister species for the development of diagnostic species identification markers.</title>
        <authorList>
            <person name="Giroux E."/>
            <person name="Bilodeau G."/>
        </authorList>
    </citation>
    <scope>NUCLEOTIDE SEQUENCE [LARGE SCALE GENOMIC DNA]</scope>
    <source>
        <strain evidence="14 15">CBS 172.35</strain>
    </source>
</reference>
<dbReference type="Gene3D" id="3.40.50.300">
    <property type="entry name" value="P-loop containing nucleotide triphosphate hydrolases"/>
    <property type="match status" value="1"/>
</dbReference>
<feature type="compositionally biased region" description="Basic and acidic residues" evidence="10">
    <location>
        <begin position="1171"/>
        <end position="1210"/>
    </location>
</feature>
<feature type="region of interest" description="Disordered" evidence="10">
    <location>
        <begin position="1623"/>
        <end position="1656"/>
    </location>
</feature>
<evidence type="ECO:0000313" key="14">
    <source>
        <dbReference type="EMBL" id="TVY90055.1"/>
    </source>
</evidence>
<dbReference type="InterPro" id="IPR056302">
    <property type="entry name" value="CHD1-2/Hrp3_HTH"/>
</dbReference>
<dbReference type="SMART" id="SM01176">
    <property type="entry name" value="DUF4208"/>
    <property type="match status" value="1"/>
</dbReference>
<protein>
    <submittedName>
        <fullName evidence="14">Chromodomain helicase</fullName>
    </submittedName>
</protein>
<feature type="region of interest" description="Disordered" evidence="10">
    <location>
        <begin position="1166"/>
        <end position="1210"/>
    </location>
</feature>
<dbReference type="InterPro" id="IPR000330">
    <property type="entry name" value="SNF2_N"/>
</dbReference>
<name>A0A559MAR1_9HELO</name>
<comment type="subunit">
    <text evidence="3">Component of the NuA4 histone acetyltransferase complex.</text>
</comment>
<organism evidence="14 15">
    <name type="scientific">Lachnellula willkommii</name>
    <dbReference type="NCBI Taxonomy" id="215461"/>
    <lineage>
        <taxon>Eukaryota</taxon>
        <taxon>Fungi</taxon>
        <taxon>Dikarya</taxon>
        <taxon>Ascomycota</taxon>
        <taxon>Pezizomycotina</taxon>
        <taxon>Leotiomycetes</taxon>
        <taxon>Helotiales</taxon>
        <taxon>Lachnaceae</taxon>
        <taxon>Lachnellula</taxon>
    </lineage>
</organism>
<feature type="region of interest" description="Disordered" evidence="10">
    <location>
        <begin position="93"/>
        <end position="131"/>
    </location>
</feature>
<dbReference type="InterPro" id="IPR001650">
    <property type="entry name" value="Helicase_C-like"/>
</dbReference>
<feature type="region of interest" description="Disordered" evidence="10">
    <location>
        <begin position="143"/>
        <end position="274"/>
    </location>
</feature>
<feature type="compositionally biased region" description="Basic and acidic residues" evidence="10">
    <location>
        <begin position="1429"/>
        <end position="1453"/>
    </location>
</feature>
<feature type="domain" description="Chromo" evidence="11">
    <location>
        <begin position="385"/>
        <end position="448"/>
    </location>
</feature>
<dbReference type="InterPro" id="IPR023780">
    <property type="entry name" value="Chromo_domain"/>
</dbReference>
<keyword evidence="6" id="KW-0378">Hydrolase</keyword>
<feature type="compositionally biased region" description="Polar residues" evidence="10">
    <location>
        <begin position="110"/>
        <end position="122"/>
    </location>
</feature>
<feature type="compositionally biased region" description="Basic and acidic residues" evidence="10">
    <location>
        <begin position="153"/>
        <end position="163"/>
    </location>
</feature>
<evidence type="ECO:0000256" key="4">
    <source>
        <dbReference type="ARBA" id="ARBA00022737"/>
    </source>
</evidence>
<dbReference type="SMART" id="SM00490">
    <property type="entry name" value="HELICc"/>
    <property type="match status" value="1"/>
</dbReference>
<dbReference type="InterPro" id="IPR014001">
    <property type="entry name" value="Helicase_ATP-bd"/>
</dbReference>
<accession>A0A559MAR1</accession>
<dbReference type="Pfam" id="PF13907">
    <property type="entry name" value="CHD1-like_C"/>
    <property type="match status" value="1"/>
</dbReference>
<feature type="compositionally biased region" description="Basic and acidic residues" evidence="10">
    <location>
        <begin position="1629"/>
        <end position="1647"/>
    </location>
</feature>
<dbReference type="PROSITE" id="PS51194">
    <property type="entry name" value="HELICASE_CTER"/>
    <property type="match status" value="1"/>
</dbReference>
<feature type="compositionally biased region" description="Acidic residues" evidence="10">
    <location>
        <begin position="243"/>
        <end position="253"/>
    </location>
</feature>
<dbReference type="GO" id="GO:0003682">
    <property type="term" value="F:chromatin binding"/>
    <property type="evidence" value="ECO:0007669"/>
    <property type="project" value="TreeGrafter"/>
</dbReference>
<evidence type="ECO:0000256" key="8">
    <source>
        <dbReference type="ARBA" id="ARBA00023125"/>
    </source>
</evidence>
<dbReference type="InterPro" id="IPR000953">
    <property type="entry name" value="Chromo/chromo_shadow_dom"/>
</dbReference>
<dbReference type="GO" id="GO:0140658">
    <property type="term" value="F:ATP-dependent chromatin remodeler activity"/>
    <property type="evidence" value="ECO:0007669"/>
    <property type="project" value="TreeGrafter"/>
</dbReference>
<dbReference type="GO" id="GO:0042393">
    <property type="term" value="F:histone binding"/>
    <property type="evidence" value="ECO:0007669"/>
    <property type="project" value="TreeGrafter"/>
</dbReference>
<comment type="caution">
    <text evidence="14">The sequence shown here is derived from an EMBL/GenBank/DDBJ whole genome shotgun (WGS) entry which is preliminary data.</text>
</comment>
<keyword evidence="5" id="KW-0547">Nucleotide-binding</keyword>
<evidence type="ECO:0000313" key="15">
    <source>
        <dbReference type="Proteomes" id="UP000315522"/>
    </source>
</evidence>